<keyword evidence="13" id="KW-1185">Reference proteome</keyword>
<dbReference type="InterPro" id="IPR027417">
    <property type="entry name" value="P-loop_NTPase"/>
</dbReference>
<dbReference type="InterPro" id="IPR044722">
    <property type="entry name" value="SecA_SF2_C"/>
</dbReference>
<comment type="caution">
    <text evidence="12">The sequence shown here is derived from an EMBL/GenBank/DDBJ whole genome shotgun (WGS) entry which is preliminary data.</text>
</comment>
<evidence type="ECO:0000256" key="9">
    <source>
        <dbReference type="HAMAP-Rule" id="MF_01382"/>
    </source>
</evidence>
<dbReference type="Gene3D" id="3.40.50.300">
    <property type="entry name" value="P-loop containing nucleotide triphosphate hydrolases"/>
    <property type="match status" value="2"/>
</dbReference>
<keyword evidence="8 9" id="KW-0472">Membrane</keyword>
<dbReference type="Pfam" id="PF07517">
    <property type="entry name" value="SecA_DEAD"/>
    <property type="match status" value="1"/>
</dbReference>
<evidence type="ECO:0000256" key="8">
    <source>
        <dbReference type="ARBA" id="ARBA00023136"/>
    </source>
</evidence>
<keyword evidence="6 9" id="KW-1278">Translocase</keyword>
<comment type="subunit">
    <text evidence="9">Monomer and homodimer. Part of the essential Sec protein translocation apparatus which comprises SecA, SecYEG and auxiliary proteins SecDF-YajC and YidC.</text>
</comment>
<evidence type="ECO:0000256" key="2">
    <source>
        <dbReference type="ARBA" id="ARBA00022475"/>
    </source>
</evidence>
<feature type="binding site" evidence="9">
    <location>
        <position position="119"/>
    </location>
    <ligand>
        <name>ATP</name>
        <dbReference type="ChEBI" id="CHEBI:30616"/>
    </ligand>
</feature>
<keyword evidence="9" id="KW-0963">Cytoplasm</keyword>
<keyword evidence="1 9" id="KW-0813">Transport</keyword>
<comment type="subcellular location">
    <subcellularLocation>
        <location evidence="9">Cell membrane</location>
        <topology evidence="9">Peripheral membrane protein</topology>
        <orientation evidence="9">Cytoplasmic side</orientation>
    </subcellularLocation>
    <subcellularLocation>
        <location evidence="9">Cytoplasm</location>
    </subcellularLocation>
    <text evidence="9">Distribution is 50-50.</text>
</comment>
<dbReference type="PROSITE" id="PS01312">
    <property type="entry name" value="SECA"/>
    <property type="match status" value="1"/>
</dbReference>
<comment type="catalytic activity">
    <reaction evidence="9">
        <text>ATP + H2O + cellular proteinSide 1 = ADP + phosphate + cellular proteinSide 2.</text>
        <dbReference type="EC" id="7.4.2.8"/>
    </reaction>
</comment>
<dbReference type="Gene3D" id="3.90.1440.10">
    <property type="entry name" value="SecA, preprotein cross-linking domain"/>
    <property type="match status" value="1"/>
</dbReference>
<evidence type="ECO:0000313" key="12">
    <source>
        <dbReference type="EMBL" id="MCX2720917.1"/>
    </source>
</evidence>
<keyword evidence="2 9" id="KW-1003">Cell membrane</keyword>
<evidence type="ECO:0000256" key="3">
    <source>
        <dbReference type="ARBA" id="ARBA00022741"/>
    </source>
</evidence>
<keyword evidence="4 9" id="KW-0067">ATP-binding</keyword>
<dbReference type="Proteomes" id="UP001300261">
    <property type="component" value="Unassembled WGS sequence"/>
</dbReference>
<gene>
    <name evidence="9" type="primary">secA</name>
    <name evidence="12" type="ORF">ON753_00640</name>
</gene>
<sequence>MSETTNSPLHLPPVHGFSEKRLQQHHHSFDRAVHDLQGRLKRLVARKVAVKRNPLIVAASREEKRLASLSDLRLSQEVAGLRQRLKRDRSMGQQAMGAGLAVLREVGRRTIGIRAHDVQLIGAQIVTNGKIAEMATGEGKTLVAAIAAGWQALTGMRVHVVTVNDYLAARDAEKLAPFFKFIGFEVGLVTGDTERADRARQYQRSICYCTNKELAFDYLRQRVRMGQQVTDLHSRVGAFVEGERGRTRQTIPGLQFAIIDEADSILVDEARTPLLLSEGKEDYLTADVIANIMAFASGLEVGRDAVPDPRAWTVRISNSVNSRLEEKFRKISRGPLSIPLLREDLLNQALMALHLYHLGEHYLVQDGKVAIVDEYTGRVLPDRSWRSGLHQMVEYKEGCELTRARVTAASMTYQRFFRRYKKLSGMTGTASEVARELWNVYSLEVEVVPTNRPIRRRRVADRIFLTDEKKWRAVTKIVRQLHEKGVPVLIGCRTVADSMAASSCLAEAGLRHSLLNAEESENEAGIVAVAGRLGQITVATNMAGRGTDILLGDKVPELGGLHVIMTERHDARRIDRQLEGRCGRQGDPGCFMALMSLEDRLLHQIRPAPLRWSCRALARLVPNTFGKHLIRLGQSGLEREHARIRTQLLKTDQGRNDLLAFAGLPE</sequence>
<dbReference type="PROSITE" id="PS51192">
    <property type="entry name" value="HELICASE_ATP_BIND_1"/>
    <property type="match status" value="1"/>
</dbReference>
<evidence type="ECO:0000256" key="7">
    <source>
        <dbReference type="ARBA" id="ARBA00023010"/>
    </source>
</evidence>
<dbReference type="SUPFAM" id="SSF52540">
    <property type="entry name" value="P-loop containing nucleoside triphosphate hydrolases"/>
    <property type="match status" value="2"/>
</dbReference>
<proteinExistence type="inferred from homology"/>
<dbReference type="EMBL" id="JAPEVI010000001">
    <property type="protein sequence ID" value="MCX2720917.1"/>
    <property type="molecule type" value="Genomic_DNA"/>
</dbReference>
<evidence type="ECO:0000256" key="5">
    <source>
        <dbReference type="ARBA" id="ARBA00022927"/>
    </source>
</evidence>
<evidence type="ECO:0000259" key="11">
    <source>
        <dbReference type="PROSITE" id="PS51196"/>
    </source>
</evidence>
<protein>
    <recommendedName>
        <fullName evidence="9">Protein translocase subunit SecA</fullName>
        <ecNumber evidence="9">7.4.2.8</ecNumber>
    </recommendedName>
</protein>
<organism evidence="12 13">
    <name type="scientific">Roseibium salinum</name>
    <dbReference type="NCBI Taxonomy" id="1604349"/>
    <lineage>
        <taxon>Bacteria</taxon>
        <taxon>Pseudomonadati</taxon>
        <taxon>Pseudomonadota</taxon>
        <taxon>Alphaproteobacteria</taxon>
        <taxon>Hyphomicrobiales</taxon>
        <taxon>Stappiaceae</taxon>
        <taxon>Roseibium</taxon>
    </lineage>
</organism>
<dbReference type="SUPFAM" id="SSF81767">
    <property type="entry name" value="Pre-protein crosslinking domain of SecA"/>
    <property type="match status" value="1"/>
</dbReference>
<dbReference type="SMART" id="SM00957">
    <property type="entry name" value="SecA_DEAD"/>
    <property type="match status" value="1"/>
</dbReference>
<dbReference type="InterPro" id="IPR014018">
    <property type="entry name" value="SecA_motor_DEAD"/>
</dbReference>
<accession>A0ABT3QVG4</accession>
<name>A0ABT3QVG4_9HYPH</name>
<dbReference type="SMART" id="SM00958">
    <property type="entry name" value="SecA_PP_bind"/>
    <property type="match status" value="1"/>
</dbReference>
<evidence type="ECO:0000256" key="4">
    <source>
        <dbReference type="ARBA" id="ARBA00022840"/>
    </source>
</evidence>
<feature type="domain" description="Helicase ATP-binding" evidence="10">
    <location>
        <begin position="121"/>
        <end position="277"/>
    </location>
</feature>
<reference evidence="12 13" key="1">
    <citation type="journal article" date="2016" name="Int. J. Syst. Evol. Microbiol.">
        <title>Labrenzia salina sp. nov., isolated from the rhizosphere of the halophyte Arthrocnemum macrostachyum.</title>
        <authorList>
            <person name="Camacho M."/>
            <person name="Redondo-Gomez S."/>
            <person name="Rodriguez-Llorente I."/>
            <person name="Rohde M."/>
            <person name="Sproer C."/>
            <person name="Schumann P."/>
            <person name="Klenk H.P."/>
            <person name="Montero-Calasanz M.D.C."/>
        </authorList>
    </citation>
    <scope>NUCLEOTIDE SEQUENCE [LARGE SCALE GENOMIC DNA]</scope>
    <source>
        <strain evidence="12 13">DSM 29163</strain>
    </source>
</reference>
<dbReference type="PANTHER" id="PTHR30612">
    <property type="entry name" value="SECA INNER MEMBRANE COMPONENT OF SEC PROTEIN SECRETION SYSTEM"/>
    <property type="match status" value="1"/>
</dbReference>
<dbReference type="HAMAP" id="MF_01382">
    <property type="entry name" value="SecA"/>
    <property type="match status" value="1"/>
</dbReference>
<dbReference type="EC" id="7.4.2.8" evidence="9"/>
<evidence type="ECO:0000259" key="10">
    <source>
        <dbReference type="PROSITE" id="PS51192"/>
    </source>
</evidence>
<dbReference type="GO" id="GO:0004386">
    <property type="term" value="F:helicase activity"/>
    <property type="evidence" value="ECO:0007669"/>
    <property type="project" value="UniProtKB-KW"/>
</dbReference>
<keyword evidence="3 9" id="KW-0547">Nucleotide-binding</keyword>
<dbReference type="InterPro" id="IPR011130">
    <property type="entry name" value="SecA_preprotein_X-link_dom"/>
</dbReference>
<dbReference type="InterPro" id="IPR014001">
    <property type="entry name" value="Helicase_ATP-bd"/>
</dbReference>
<keyword evidence="12" id="KW-0347">Helicase</keyword>
<feature type="domain" description="SecA family profile" evidence="11">
    <location>
        <begin position="34"/>
        <end position="646"/>
    </location>
</feature>
<dbReference type="RefSeq" id="WP_265960613.1">
    <property type="nucleotide sequence ID" value="NZ_JAPEVI010000001.1"/>
</dbReference>
<feature type="binding site" evidence="9">
    <location>
        <position position="548"/>
    </location>
    <ligand>
        <name>ATP</name>
        <dbReference type="ChEBI" id="CHEBI:30616"/>
    </ligand>
</feature>
<dbReference type="PRINTS" id="PR00906">
    <property type="entry name" value="SECA"/>
</dbReference>
<evidence type="ECO:0000313" key="13">
    <source>
        <dbReference type="Proteomes" id="UP001300261"/>
    </source>
</evidence>
<dbReference type="Pfam" id="PF01043">
    <property type="entry name" value="SecA_PP_bind"/>
    <property type="match status" value="1"/>
</dbReference>
<dbReference type="CDD" id="cd18803">
    <property type="entry name" value="SF2_C_secA"/>
    <property type="match status" value="1"/>
</dbReference>
<comment type="function">
    <text evidence="9">Part of the Sec protein translocase complex. Interacts with the SecYEG preprotein conducting channel. Has a central role in coupling the hydrolysis of ATP to the transfer of proteins into and across the cell membrane, serving both as a receptor for the preprotein-SecB complex and as an ATP-driven molecular motor driving the stepwise translocation of polypeptide chains across the membrane.</text>
</comment>
<dbReference type="Pfam" id="PF21090">
    <property type="entry name" value="P-loop_SecA"/>
    <property type="match status" value="1"/>
</dbReference>
<comment type="similarity">
    <text evidence="9">Belongs to the SecA family.</text>
</comment>
<evidence type="ECO:0000256" key="1">
    <source>
        <dbReference type="ARBA" id="ARBA00022448"/>
    </source>
</evidence>
<dbReference type="PANTHER" id="PTHR30612:SF0">
    <property type="entry name" value="CHLOROPLAST PROTEIN-TRANSPORTING ATPASE"/>
    <property type="match status" value="1"/>
</dbReference>
<evidence type="ECO:0000256" key="6">
    <source>
        <dbReference type="ARBA" id="ARBA00022967"/>
    </source>
</evidence>
<keyword evidence="5 9" id="KW-0653">Protein transport</keyword>
<dbReference type="InterPro" id="IPR011115">
    <property type="entry name" value="SecA_DEAD"/>
</dbReference>
<dbReference type="InterPro" id="IPR036670">
    <property type="entry name" value="SecA_X-link_sf"/>
</dbReference>
<dbReference type="PROSITE" id="PS51196">
    <property type="entry name" value="SECA_MOTOR_DEAD"/>
    <property type="match status" value="1"/>
</dbReference>
<dbReference type="InterPro" id="IPR020937">
    <property type="entry name" value="SecA_CS"/>
</dbReference>
<dbReference type="InterPro" id="IPR000185">
    <property type="entry name" value="SecA"/>
</dbReference>
<keyword evidence="7 9" id="KW-0811">Translocation</keyword>
<feature type="binding site" evidence="9">
    <location>
        <begin position="137"/>
        <end position="141"/>
    </location>
    <ligand>
        <name>ATP</name>
        <dbReference type="ChEBI" id="CHEBI:30616"/>
    </ligand>
</feature>
<dbReference type="CDD" id="cd17928">
    <property type="entry name" value="DEXDc_SecA"/>
    <property type="match status" value="1"/>
</dbReference>
<keyword evidence="12" id="KW-0378">Hydrolase</keyword>